<evidence type="ECO:0000256" key="4">
    <source>
        <dbReference type="ARBA" id="ARBA00022980"/>
    </source>
</evidence>
<dbReference type="Gene3D" id="3.30.70.60">
    <property type="match status" value="1"/>
</dbReference>
<evidence type="ECO:0000256" key="5">
    <source>
        <dbReference type="ARBA" id="ARBA00023274"/>
    </source>
</evidence>
<dbReference type="InterPro" id="IPR000529">
    <property type="entry name" value="Ribosomal_bS6"/>
</dbReference>
<dbReference type="GO" id="GO:0003735">
    <property type="term" value="F:structural constituent of ribosome"/>
    <property type="evidence" value="ECO:0007669"/>
    <property type="project" value="InterPro"/>
</dbReference>
<dbReference type="PANTHER" id="PTHR21011:SF1">
    <property type="entry name" value="SMALL RIBOSOMAL SUBUNIT PROTEIN BS6M"/>
    <property type="match status" value="1"/>
</dbReference>
<evidence type="ECO:0000256" key="1">
    <source>
        <dbReference type="ARBA" id="ARBA00009512"/>
    </source>
</evidence>
<dbReference type="GO" id="GO:0006412">
    <property type="term" value="P:translation"/>
    <property type="evidence" value="ECO:0007669"/>
    <property type="project" value="InterPro"/>
</dbReference>
<dbReference type="GO" id="GO:0005840">
    <property type="term" value="C:ribosome"/>
    <property type="evidence" value="ECO:0007669"/>
    <property type="project" value="UniProtKB-KW"/>
</dbReference>
<organism evidence="7">
    <name type="scientific">freshwater metagenome</name>
    <dbReference type="NCBI Taxonomy" id="449393"/>
    <lineage>
        <taxon>unclassified sequences</taxon>
        <taxon>metagenomes</taxon>
        <taxon>ecological metagenomes</taxon>
    </lineage>
</organism>
<dbReference type="AlphaFoldDB" id="A0A6J6NYB5"/>
<dbReference type="GO" id="GO:0005737">
    <property type="term" value="C:cytoplasm"/>
    <property type="evidence" value="ECO:0007669"/>
    <property type="project" value="UniProtKB-ARBA"/>
</dbReference>
<gene>
    <name evidence="7" type="ORF">UFOPK2370_00982</name>
</gene>
<name>A0A6J6NYB5_9ZZZZ</name>
<proteinExistence type="inferred from homology"/>
<dbReference type="GO" id="GO:1990904">
    <property type="term" value="C:ribonucleoprotein complex"/>
    <property type="evidence" value="ECO:0007669"/>
    <property type="project" value="UniProtKB-KW"/>
</dbReference>
<evidence type="ECO:0000313" key="7">
    <source>
        <dbReference type="EMBL" id="CAB4691357.1"/>
    </source>
</evidence>
<dbReference type="CDD" id="cd00473">
    <property type="entry name" value="bS6"/>
    <property type="match status" value="1"/>
</dbReference>
<comment type="similarity">
    <text evidence="1">Belongs to the bacterial ribosomal protein bS6 family.</text>
</comment>
<sequence>MHKYELMVILDAAIDERTVAPSLDKFLNVIRNGGGTIDSVDLWGRRRLAYEINKKTEGIYAIVNMTANSADVIELDRQLKISEAVMRTKVLRADEAVFSIKPVEVPEVSAEEAAAEKPARKAPARAKAEAK</sequence>
<dbReference type="InterPro" id="IPR020814">
    <property type="entry name" value="Ribosomal_S6_plastid/chlpt"/>
</dbReference>
<feature type="region of interest" description="Disordered" evidence="6">
    <location>
        <begin position="108"/>
        <end position="131"/>
    </location>
</feature>
<keyword evidence="5" id="KW-0687">Ribonucleoprotein</keyword>
<keyword evidence="4" id="KW-0689">Ribosomal protein</keyword>
<keyword evidence="2" id="KW-0699">rRNA-binding</keyword>
<protein>
    <submittedName>
        <fullName evidence="7">Unannotated protein</fullName>
    </submittedName>
</protein>
<accession>A0A6J6NYB5</accession>
<keyword evidence="3" id="KW-0694">RNA-binding</keyword>
<dbReference type="EMBL" id="CAEZXK010000029">
    <property type="protein sequence ID" value="CAB4691357.1"/>
    <property type="molecule type" value="Genomic_DNA"/>
</dbReference>
<dbReference type="InterPro" id="IPR020815">
    <property type="entry name" value="Ribosomal_bS6_CS"/>
</dbReference>
<evidence type="ECO:0000256" key="6">
    <source>
        <dbReference type="SAM" id="MobiDB-lite"/>
    </source>
</evidence>
<dbReference type="PROSITE" id="PS01048">
    <property type="entry name" value="RIBOSOMAL_S6"/>
    <property type="match status" value="1"/>
</dbReference>
<dbReference type="GO" id="GO:0070181">
    <property type="term" value="F:small ribosomal subunit rRNA binding"/>
    <property type="evidence" value="ECO:0007669"/>
    <property type="project" value="TreeGrafter"/>
</dbReference>
<dbReference type="SUPFAM" id="SSF54995">
    <property type="entry name" value="Ribosomal protein S6"/>
    <property type="match status" value="1"/>
</dbReference>
<evidence type="ECO:0000256" key="3">
    <source>
        <dbReference type="ARBA" id="ARBA00022884"/>
    </source>
</evidence>
<dbReference type="NCBIfam" id="TIGR00166">
    <property type="entry name" value="S6"/>
    <property type="match status" value="1"/>
</dbReference>
<dbReference type="Pfam" id="PF01250">
    <property type="entry name" value="Ribosomal_S6"/>
    <property type="match status" value="1"/>
</dbReference>
<dbReference type="HAMAP" id="MF_00360">
    <property type="entry name" value="Ribosomal_bS6"/>
    <property type="match status" value="1"/>
</dbReference>
<dbReference type="PANTHER" id="PTHR21011">
    <property type="entry name" value="MITOCHONDRIAL 28S RIBOSOMAL PROTEIN S6"/>
    <property type="match status" value="1"/>
</dbReference>
<dbReference type="InterPro" id="IPR014717">
    <property type="entry name" value="Transl_elong_EF1B/ribsomal_bS6"/>
</dbReference>
<dbReference type="InterPro" id="IPR035980">
    <property type="entry name" value="Ribosomal_bS6_sf"/>
</dbReference>
<reference evidence="7" key="1">
    <citation type="submission" date="2020-05" db="EMBL/GenBank/DDBJ databases">
        <authorList>
            <person name="Chiriac C."/>
            <person name="Salcher M."/>
            <person name="Ghai R."/>
            <person name="Kavagutti S V."/>
        </authorList>
    </citation>
    <scope>NUCLEOTIDE SEQUENCE</scope>
</reference>
<evidence type="ECO:0000256" key="2">
    <source>
        <dbReference type="ARBA" id="ARBA00022730"/>
    </source>
</evidence>
<dbReference type="FunFam" id="3.30.70.60:FF:000002">
    <property type="entry name" value="30S ribosomal protein S6"/>
    <property type="match status" value="1"/>
</dbReference>